<reference evidence="1 2" key="1">
    <citation type="submission" date="2018-05" db="EMBL/GenBank/DDBJ databases">
        <title>Genomic Encyclopedia of Type Strains, Phase IV (KMG-IV): sequencing the most valuable type-strain genomes for metagenomic binning, comparative biology and taxonomic classification.</title>
        <authorList>
            <person name="Goeker M."/>
        </authorList>
    </citation>
    <scope>NUCLEOTIDE SEQUENCE [LARGE SCALE GENOMIC DNA]</scope>
    <source>
        <strain evidence="1 2">DSM 566</strain>
    </source>
</reference>
<organism evidence="1 2">
    <name type="scientific">Sphaerotilus hippei</name>
    <dbReference type="NCBI Taxonomy" id="744406"/>
    <lineage>
        <taxon>Bacteria</taxon>
        <taxon>Pseudomonadati</taxon>
        <taxon>Pseudomonadota</taxon>
        <taxon>Betaproteobacteria</taxon>
        <taxon>Burkholderiales</taxon>
        <taxon>Sphaerotilaceae</taxon>
        <taxon>Sphaerotilus</taxon>
    </lineage>
</organism>
<accession>A0A318GXD3</accession>
<gene>
    <name evidence="1" type="ORF">C7444_114102</name>
</gene>
<evidence type="ECO:0000313" key="1">
    <source>
        <dbReference type="EMBL" id="PXW94403.1"/>
    </source>
</evidence>
<name>A0A318GXD3_9BURK</name>
<keyword evidence="2" id="KW-1185">Reference proteome</keyword>
<dbReference type="EMBL" id="QJJS01000014">
    <property type="protein sequence ID" value="PXW94403.1"/>
    <property type="molecule type" value="Genomic_DNA"/>
</dbReference>
<dbReference type="AlphaFoldDB" id="A0A318GXD3"/>
<proteinExistence type="predicted"/>
<sequence>MTAPSPASPVEHGPWLADFAEAVQRGRAGLMQRYREQVHAALSSQQAEDLTLNAVLAVMDAFHGEALARLAGGPATAHLPVEAGRHRLTPEVLAPFRGSAEALVTEVVKFNNTSCALSNFPQEHRPSTATLALIRRELAATWRDFALRANALLCEHRG</sequence>
<evidence type="ECO:0000313" key="2">
    <source>
        <dbReference type="Proteomes" id="UP000247811"/>
    </source>
</evidence>
<dbReference type="Proteomes" id="UP000247811">
    <property type="component" value="Unassembled WGS sequence"/>
</dbReference>
<protein>
    <submittedName>
        <fullName evidence="1">Uncharacterized protein</fullName>
    </submittedName>
</protein>
<comment type="caution">
    <text evidence="1">The sequence shown here is derived from an EMBL/GenBank/DDBJ whole genome shotgun (WGS) entry which is preliminary data.</text>
</comment>
<dbReference type="RefSeq" id="WP_211317568.1">
    <property type="nucleotide sequence ID" value="NZ_QJJS01000014.1"/>
</dbReference>